<gene>
    <name evidence="9" type="ORF">FHS27_006272</name>
</gene>
<proteinExistence type="predicted"/>
<evidence type="ECO:0000256" key="6">
    <source>
        <dbReference type="ARBA" id="ARBA00023014"/>
    </source>
</evidence>
<dbReference type="EC" id="4.1.99.19" evidence="9"/>
<protein>
    <submittedName>
        <fullName evidence="9">2-iminoacetate synthase</fullName>
        <ecNumber evidence="9">4.1.99.19</ecNumber>
    </submittedName>
</protein>
<dbReference type="InterPro" id="IPR034428">
    <property type="entry name" value="ThiH/NoCL/HydG-like"/>
</dbReference>
<dbReference type="RefSeq" id="WP_184309731.1">
    <property type="nucleotide sequence ID" value="NZ_JACHXU010000037.1"/>
</dbReference>
<dbReference type="SFLD" id="SFLDG01081">
    <property type="entry name" value="cleavage_of_the_Ca-Cb_bond_in"/>
    <property type="match status" value="1"/>
</dbReference>
<evidence type="ECO:0000256" key="7">
    <source>
        <dbReference type="ARBA" id="ARBA00034078"/>
    </source>
</evidence>
<dbReference type="InterPro" id="IPR006638">
    <property type="entry name" value="Elp3/MiaA/NifB-like_rSAM"/>
</dbReference>
<dbReference type="EMBL" id="JACHXU010000037">
    <property type="protein sequence ID" value="MBB3210425.1"/>
    <property type="molecule type" value="Genomic_DNA"/>
</dbReference>
<evidence type="ECO:0000256" key="5">
    <source>
        <dbReference type="ARBA" id="ARBA00023004"/>
    </source>
</evidence>
<keyword evidence="9" id="KW-0456">Lyase</keyword>
<dbReference type="AlphaFoldDB" id="A0A7W5E570"/>
<evidence type="ECO:0000259" key="8">
    <source>
        <dbReference type="PROSITE" id="PS51918"/>
    </source>
</evidence>
<organism evidence="9 10">
    <name type="scientific">Aporhodopirellula rubra</name>
    <dbReference type="NCBI Taxonomy" id="980271"/>
    <lineage>
        <taxon>Bacteria</taxon>
        <taxon>Pseudomonadati</taxon>
        <taxon>Planctomycetota</taxon>
        <taxon>Planctomycetia</taxon>
        <taxon>Pirellulales</taxon>
        <taxon>Pirellulaceae</taxon>
        <taxon>Aporhodopirellula</taxon>
    </lineage>
</organism>
<dbReference type="SMART" id="SM00729">
    <property type="entry name" value="Elp3"/>
    <property type="match status" value="1"/>
</dbReference>
<dbReference type="InterPro" id="IPR010722">
    <property type="entry name" value="BATS_dom"/>
</dbReference>
<evidence type="ECO:0000256" key="1">
    <source>
        <dbReference type="ARBA" id="ARBA00001966"/>
    </source>
</evidence>
<dbReference type="GO" id="GO:0036355">
    <property type="term" value="F:2-iminoacetate synthase activity"/>
    <property type="evidence" value="ECO:0007669"/>
    <property type="project" value="UniProtKB-EC"/>
</dbReference>
<dbReference type="SUPFAM" id="SSF102114">
    <property type="entry name" value="Radical SAM enzymes"/>
    <property type="match status" value="1"/>
</dbReference>
<dbReference type="SMART" id="SM00876">
    <property type="entry name" value="BATS"/>
    <property type="match status" value="1"/>
</dbReference>
<comment type="cofactor">
    <cofactor evidence="1">
        <name>[4Fe-4S] cluster</name>
        <dbReference type="ChEBI" id="CHEBI:49883"/>
    </cofactor>
</comment>
<accession>A0A7W5E570</accession>
<dbReference type="InterPro" id="IPR013785">
    <property type="entry name" value="Aldolase_TIM"/>
</dbReference>
<dbReference type="Pfam" id="PF04055">
    <property type="entry name" value="Radical_SAM"/>
    <property type="match status" value="1"/>
</dbReference>
<feature type="domain" description="Radical SAM core" evidence="8">
    <location>
        <begin position="151"/>
        <end position="372"/>
    </location>
</feature>
<dbReference type="SFLD" id="SFLDG01060">
    <property type="entry name" value="BATS_domain_containing"/>
    <property type="match status" value="1"/>
</dbReference>
<dbReference type="Proteomes" id="UP000536179">
    <property type="component" value="Unassembled WGS sequence"/>
</dbReference>
<dbReference type="SFLD" id="SFLDS00029">
    <property type="entry name" value="Radical_SAM"/>
    <property type="match status" value="1"/>
</dbReference>
<keyword evidence="4" id="KW-0479">Metal-binding</keyword>
<evidence type="ECO:0000313" key="9">
    <source>
        <dbReference type="EMBL" id="MBB3210425.1"/>
    </source>
</evidence>
<dbReference type="Gene3D" id="3.20.20.70">
    <property type="entry name" value="Aldolase class I"/>
    <property type="match status" value="1"/>
</dbReference>
<dbReference type="CDD" id="cd01335">
    <property type="entry name" value="Radical_SAM"/>
    <property type="match status" value="1"/>
</dbReference>
<keyword evidence="3" id="KW-0949">S-adenosyl-L-methionine</keyword>
<dbReference type="InterPro" id="IPR007197">
    <property type="entry name" value="rSAM"/>
</dbReference>
<keyword evidence="6" id="KW-0411">Iron-sulfur</keyword>
<reference evidence="9 10" key="1">
    <citation type="submission" date="2020-08" db="EMBL/GenBank/DDBJ databases">
        <title>Genomic Encyclopedia of Type Strains, Phase III (KMG-III): the genomes of soil and plant-associated and newly described type strains.</title>
        <authorList>
            <person name="Whitman W."/>
        </authorList>
    </citation>
    <scope>NUCLEOTIDE SEQUENCE [LARGE SCALE GENOMIC DNA]</scope>
    <source>
        <strain evidence="9 10">CECT 8075</strain>
    </source>
</reference>
<keyword evidence="2" id="KW-0004">4Fe-4S</keyword>
<dbReference type="PANTHER" id="PTHR43583">
    <property type="entry name" value="2-IMINOACETATE SYNTHASE"/>
    <property type="match status" value="1"/>
</dbReference>
<dbReference type="InterPro" id="IPR058240">
    <property type="entry name" value="rSAM_sf"/>
</dbReference>
<evidence type="ECO:0000256" key="2">
    <source>
        <dbReference type="ARBA" id="ARBA00022485"/>
    </source>
</evidence>
<keyword evidence="10" id="KW-1185">Reference proteome</keyword>
<evidence type="ECO:0000256" key="3">
    <source>
        <dbReference type="ARBA" id="ARBA00022691"/>
    </source>
</evidence>
<dbReference type="PANTHER" id="PTHR43583:SF1">
    <property type="entry name" value="2-IMINOACETATE SYNTHASE"/>
    <property type="match status" value="1"/>
</dbReference>
<dbReference type="Pfam" id="PF06968">
    <property type="entry name" value="BATS"/>
    <property type="match status" value="1"/>
</dbReference>
<dbReference type="GO" id="GO:0046872">
    <property type="term" value="F:metal ion binding"/>
    <property type="evidence" value="ECO:0007669"/>
    <property type="project" value="UniProtKB-KW"/>
</dbReference>
<dbReference type="GO" id="GO:0051539">
    <property type="term" value="F:4 iron, 4 sulfur cluster binding"/>
    <property type="evidence" value="ECO:0007669"/>
    <property type="project" value="UniProtKB-KW"/>
</dbReference>
<comment type="caution">
    <text evidence="9">The sequence shown here is derived from an EMBL/GenBank/DDBJ whole genome shotgun (WGS) entry which is preliminary data.</text>
</comment>
<evidence type="ECO:0000256" key="4">
    <source>
        <dbReference type="ARBA" id="ARBA00022723"/>
    </source>
</evidence>
<dbReference type="PROSITE" id="PS51918">
    <property type="entry name" value="RADICAL_SAM"/>
    <property type="match status" value="1"/>
</dbReference>
<keyword evidence="5" id="KW-0408">Iron</keyword>
<comment type="cofactor">
    <cofactor evidence="7">
        <name>[2Fe-2S] cluster</name>
        <dbReference type="ChEBI" id="CHEBI:190135"/>
    </cofactor>
</comment>
<name>A0A7W5E570_9BACT</name>
<sequence length="459" mass="52165">MSDTSLVDLPSIRDWIAASDDHSDHHLRLIQQVESLLSDGCELPTDESRLLASKLERWRYQRFNECGDSRQSMDETLIDQLDLWLNQLRGTNPRCLRSARHAVKPQATDDSFSEWFDPDRETESLQAMATRLTQEHFSISTPETGAGSGQRRMLLYAPLYVSSHCVNHCTYCGFQYPLKIDRIHLDRDEVLQQSRILRQRGFRHQLIVAGDFPRLTSTEYFCDLIAMLRQENLELSIEIASQSTDSYAAMKKAGVTGLTLYQETYDESVYRSLHLKGPKASYHWRLEAPDRAAEAGIGRIGLGVLLGLADPEEDVRAMLRHASYLKDRFPQLKLAFSLPRIRHAPDGYEIPFVIEDELLIRMYCICRLAFPDSELILSTREPAELRDRLKQICITQMSAGSSTTPGGYRETNDEEGITDQSLGEQFPIVDQRPVETIAAGLQEDGFDVQWTFAQPGSNG</sequence>
<evidence type="ECO:0000313" key="10">
    <source>
        <dbReference type="Proteomes" id="UP000536179"/>
    </source>
</evidence>